<name>A0A5S9NS18_9GAMM</name>
<evidence type="ECO:0000313" key="6">
    <source>
        <dbReference type="Proteomes" id="UP000439591"/>
    </source>
</evidence>
<dbReference type="Pfam" id="PF01636">
    <property type="entry name" value="APH"/>
    <property type="match status" value="1"/>
</dbReference>
<protein>
    <submittedName>
        <fullName evidence="3">Uncharacterized protein</fullName>
    </submittedName>
</protein>
<dbReference type="PANTHER" id="PTHR21310:SF57">
    <property type="entry name" value="BLR2944 PROTEIN"/>
    <property type="match status" value="1"/>
</dbReference>
<dbReference type="Proteomes" id="UP000439591">
    <property type="component" value="Unassembled WGS sequence"/>
</dbReference>
<organism evidence="3 5">
    <name type="scientific">Zhongshania aliphaticivorans</name>
    <dbReference type="NCBI Taxonomy" id="1470434"/>
    <lineage>
        <taxon>Bacteria</taxon>
        <taxon>Pseudomonadati</taxon>
        <taxon>Pseudomonadota</taxon>
        <taxon>Gammaproteobacteria</taxon>
        <taxon>Cellvibrionales</taxon>
        <taxon>Spongiibacteraceae</taxon>
        <taxon>Zhongshania</taxon>
    </lineage>
</organism>
<dbReference type="Gene3D" id="3.90.1200.10">
    <property type="match status" value="1"/>
</dbReference>
<dbReference type="EMBL" id="CACSIM010000004">
    <property type="protein sequence ID" value="CAA0111183.1"/>
    <property type="molecule type" value="Genomic_DNA"/>
</dbReference>
<feature type="domain" description="Aminoglycoside phosphotransferase" evidence="1">
    <location>
        <begin position="28"/>
        <end position="263"/>
    </location>
</feature>
<dbReference type="CDD" id="cd05154">
    <property type="entry name" value="ACAD10_11_N-like"/>
    <property type="match status" value="1"/>
</dbReference>
<dbReference type="RefSeq" id="WP_159268996.1">
    <property type="nucleotide sequence ID" value="NZ_CACSIK010000001.1"/>
</dbReference>
<dbReference type="PANTHER" id="PTHR21310">
    <property type="entry name" value="AMINOGLYCOSIDE PHOSPHOTRANSFERASE-RELATED-RELATED"/>
    <property type="match status" value="1"/>
</dbReference>
<dbReference type="OrthoDB" id="179763at2"/>
<dbReference type="Pfam" id="PF19802">
    <property type="entry name" value="DUF6285"/>
    <property type="match status" value="1"/>
</dbReference>
<dbReference type="InterPro" id="IPR002575">
    <property type="entry name" value="Aminoglycoside_PTrfase"/>
</dbReference>
<evidence type="ECO:0000313" key="3">
    <source>
        <dbReference type="EMBL" id="CAA0093360.1"/>
    </source>
</evidence>
<dbReference type="InterPro" id="IPR011009">
    <property type="entry name" value="Kinase-like_dom_sf"/>
</dbReference>
<gene>
    <name evidence="3" type="ORF">IHBHHGIJ_02458</name>
    <name evidence="4" type="ORF">KFEGEMFD_02645</name>
</gene>
<dbReference type="AlphaFoldDB" id="A0A5S9NS18"/>
<dbReference type="InterPro" id="IPR051678">
    <property type="entry name" value="AGP_Transferase"/>
</dbReference>
<evidence type="ECO:0000313" key="5">
    <source>
        <dbReference type="Proteomes" id="UP000435877"/>
    </source>
</evidence>
<evidence type="ECO:0000259" key="1">
    <source>
        <dbReference type="Pfam" id="PF01636"/>
    </source>
</evidence>
<dbReference type="EMBL" id="CACSIK010000001">
    <property type="protein sequence ID" value="CAA0093360.1"/>
    <property type="molecule type" value="Genomic_DNA"/>
</dbReference>
<proteinExistence type="predicted"/>
<keyword evidence="5" id="KW-1185">Reference proteome</keyword>
<dbReference type="Gene3D" id="3.30.200.20">
    <property type="entry name" value="Phosphorylase Kinase, domain 1"/>
    <property type="match status" value="1"/>
</dbReference>
<accession>A0A5S9NS18</accession>
<dbReference type="SUPFAM" id="SSF56112">
    <property type="entry name" value="Protein kinase-like (PK-like)"/>
    <property type="match status" value="1"/>
</dbReference>
<evidence type="ECO:0000259" key="2">
    <source>
        <dbReference type="Pfam" id="PF19802"/>
    </source>
</evidence>
<reference evidence="5 6" key="1">
    <citation type="submission" date="2019-11" db="EMBL/GenBank/DDBJ databases">
        <authorList>
            <person name="Holert J."/>
        </authorList>
    </citation>
    <scope>NUCLEOTIDE SEQUENCE [LARGE SCALE GENOMIC DNA]</scope>
    <source>
        <strain evidence="4">BC3_2A</strain>
        <strain evidence="3">SB11_1A</strain>
    </source>
</reference>
<dbReference type="InterPro" id="IPR041726">
    <property type="entry name" value="ACAD10_11_N"/>
</dbReference>
<evidence type="ECO:0000313" key="4">
    <source>
        <dbReference type="EMBL" id="CAA0111183.1"/>
    </source>
</evidence>
<dbReference type="InterPro" id="IPR046252">
    <property type="entry name" value="DUF6285"/>
</dbReference>
<dbReference type="Proteomes" id="UP000435877">
    <property type="component" value="Unassembled WGS sequence"/>
</dbReference>
<sequence>MSAEKSFTDSLSETLSRALPNFEALIDCRQLTAGASQETYRITYRSTEGETKVALRRAQPTSDSESSVGGISLESEARLFKLAKQYDIPSPAVLYELQPEDGLGSGFIMNWLDGETMGHRINRRPELAEIRPQLARKCGEILGRIHNIDWRAEKLDSFLEVLDTQSLIQKSWDEYLELNIPVPMIDFTARWLMENQPEQRRQTLVHTDFRNGNLMVNAAGIEAVLDWELAHIGDPIQDLGWLCVNSWRFGNRDLVVGGFGHLEDLLAGYHDATGITVTEQEVAFWQVLGSFWWSVGTLRMANTWRTGETPSLERPVIGRRSSEAQMDCVNVLIPGDFTLPETPALDAGTQLPMPAELLEGVIKFLKEDAAVNLAAHSSFLAKVAANSLSIAQRELLIGPTVEVQEQQRLQTLLGKSGDLNSLRASLSNSLRYGMPLDTPLLAEHLRQTVANQLAIDQPNYSALQ</sequence>
<feature type="domain" description="DUF6285" evidence="2">
    <location>
        <begin position="373"/>
        <end position="460"/>
    </location>
</feature>